<dbReference type="EMBL" id="JAMJEV010000043">
    <property type="protein sequence ID" value="MDO0826030.1"/>
    <property type="molecule type" value="Genomic_DNA"/>
</dbReference>
<name>A0ABT8QXZ0_9FIRM</name>
<reference evidence="1" key="1">
    <citation type="submission" date="2022-05" db="EMBL/GenBank/DDBJ databases">
        <title>Expanded diversity of anoxic marine methylotrophy in a Black Sea sulfate reducing microorganism.</title>
        <authorList>
            <person name="Fischer P.Q."/>
            <person name="Stams A.J.M."/>
            <person name="Villanueva L."/>
            <person name="Sousa D.Z."/>
        </authorList>
    </citation>
    <scope>NUCLEOTIDE SEQUENCE</scope>
    <source>
        <strain evidence="1">P130</strain>
    </source>
</reference>
<accession>A0ABT8QXZ0</accession>
<dbReference type="Proteomes" id="UP001176021">
    <property type="component" value="Unassembled WGS sequence"/>
</dbReference>
<keyword evidence="2" id="KW-1185">Reference proteome</keyword>
<sequence length="153" mass="17518">MFKSRYHVSKSGASPVQTLCDAKELINKDLYDAVFIFGYDPLLTNKHVYGKNIIKQAMDIFNGKSILECYNLISHRMCEEMGISKEFFLQLTDDLYINYLKTYVKNTNQKVTYDRGRMLENLKGDLFRMTDCANPNIDFAGGVILANDQTGTD</sequence>
<evidence type="ECO:0000313" key="1">
    <source>
        <dbReference type="EMBL" id="MDO0826030.1"/>
    </source>
</evidence>
<evidence type="ECO:0000313" key="2">
    <source>
        <dbReference type="Proteomes" id="UP001176021"/>
    </source>
</evidence>
<proteinExistence type="predicted"/>
<comment type="caution">
    <text evidence="1">The sequence shown here is derived from an EMBL/GenBank/DDBJ whole genome shotgun (WGS) entry which is preliminary data.</text>
</comment>
<dbReference type="RefSeq" id="WP_302050378.1">
    <property type="nucleotide sequence ID" value="NZ_JAMJEV010000043.1"/>
</dbReference>
<organism evidence="1 2">
    <name type="scientific">Desulfosporosinus nitroreducens</name>
    <dbReference type="NCBI Taxonomy" id="2018668"/>
    <lineage>
        <taxon>Bacteria</taxon>
        <taxon>Bacillati</taxon>
        <taxon>Bacillota</taxon>
        <taxon>Clostridia</taxon>
        <taxon>Eubacteriales</taxon>
        <taxon>Desulfitobacteriaceae</taxon>
        <taxon>Desulfosporosinus</taxon>
    </lineage>
</organism>
<protein>
    <submittedName>
        <fullName evidence="1">Uncharacterized protein</fullName>
    </submittedName>
</protein>
<gene>
    <name evidence="1" type="ORF">M8H41_24935</name>
</gene>